<dbReference type="Proteomes" id="UP000517916">
    <property type="component" value="Unassembled WGS sequence"/>
</dbReference>
<proteinExistence type="predicted"/>
<evidence type="ECO:0000259" key="5">
    <source>
        <dbReference type="Pfam" id="PF01494"/>
    </source>
</evidence>
<keyword evidence="3" id="KW-0274">FAD</keyword>
<dbReference type="NCBIfam" id="NF004780">
    <property type="entry name" value="PRK06126.1"/>
    <property type="match status" value="1"/>
</dbReference>
<feature type="region of interest" description="Disordered" evidence="4">
    <location>
        <begin position="422"/>
        <end position="441"/>
    </location>
</feature>
<dbReference type="Gene3D" id="3.50.50.60">
    <property type="entry name" value="FAD/NAD(P)-binding domain"/>
    <property type="match status" value="1"/>
</dbReference>
<dbReference type="EMBL" id="JACJID010000004">
    <property type="protein sequence ID" value="MBA8928004.1"/>
    <property type="molecule type" value="Genomic_DNA"/>
</dbReference>
<keyword evidence="2" id="KW-0285">Flavoprotein</keyword>
<dbReference type="InterPro" id="IPR050641">
    <property type="entry name" value="RIFMO-like"/>
</dbReference>
<dbReference type="Pfam" id="PF21274">
    <property type="entry name" value="Rng_hyd_C"/>
    <property type="match status" value="1"/>
</dbReference>
<dbReference type="InterPro" id="IPR036188">
    <property type="entry name" value="FAD/NAD-bd_sf"/>
</dbReference>
<dbReference type="RefSeq" id="WP_025356898.1">
    <property type="nucleotide sequence ID" value="NZ_BAAABQ010000030.1"/>
</dbReference>
<dbReference type="Pfam" id="PF01494">
    <property type="entry name" value="FAD_binding_3"/>
    <property type="match status" value="1"/>
</dbReference>
<keyword evidence="7" id="KW-1185">Reference proteome</keyword>
<organism evidence="6 7">
    <name type="scientific">Kutzneria viridogrisea</name>
    <dbReference type="NCBI Taxonomy" id="47990"/>
    <lineage>
        <taxon>Bacteria</taxon>
        <taxon>Bacillati</taxon>
        <taxon>Actinomycetota</taxon>
        <taxon>Actinomycetes</taxon>
        <taxon>Pseudonocardiales</taxon>
        <taxon>Pseudonocardiaceae</taxon>
        <taxon>Kutzneria</taxon>
    </lineage>
</organism>
<evidence type="ECO:0000313" key="7">
    <source>
        <dbReference type="Proteomes" id="UP000517916"/>
    </source>
</evidence>
<evidence type="ECO:0000313" key="6">
    <source>
        <dbReference type="EMBL" id="MBA8928004.1"/>
    </source>
</evidence>
<sequence length="538" mass="58409">MSAHHCETDVLIVGAGPVGLSLAMDLRYRGVDFLLAEAGDGTVAHPKVSTIGPRSMELFRRWGVAEKIRDAGWPGDHPLDAAWVTRVGGHELFRLALGTADSRSLPEHTPESNQICPAHWLTPLLMREVGVHPEGPVRTECTLEDFSQCEDGVLAVLREGLDGKPLLVRARYLVACDGSSSQVRKACGIDAPARHESRLFRNILFRAPKLRDQLGERNALVHFLMLSATLRFPMRAVDGCELYNLVVGADGGAGAEMDALSLVSQAIALPTPVEVLSDSPWRLTHRVADRFRQGRVFLVGDAAHTLSLSGGFGMSTGICGAADLGWKLAAELAGWAGSALLDSYEQERRPVALASLEEANGNLLRTVRRPLSPQLHQESAAGERARAEMSRHLAESDLRREFDAPQVHFGAQYRSPIVQVDPAAPAGGDQPWRQSAAPGSRAPHAWLRGGVSTLDLFGPDFVMLCRTEPERRWQLEHAFAQRGVPLTTAVCPAPAVTRVYERAHVLVRPDGHVAWWGDELPRDLGWLADKVRGAGAGG</sequence>
<dbReference type="SUPFAM" id="SSF51905">
    <property type="entry name" value="FAD/NAD(P)-binding domain"/>
    <property type="match status" value="1"/>
</dbReference>
<dbReference type="PRINTS" id="PR00420">
    <property type="entry name" value="RNGMNOXGNASE"/>
</dbReference>
<evidence type="ECO:0000256" key="3">
    <source>
        <dbReference type="ARBA" id="ARBA00022827"/>
    </source>
</evidence>
<evidence type="ECO:0000256" key="4">
    <source>
        <dbReference type="SAM" id="MobiDB-lite"/>
    </source>
</evidence>
<dbReference type="InterPro" id="IPR002938">
    <property type="entry name" value="FAD-bd"/>
</dbReference>
<dbReference type="Gene3D" id="3.40.30.120">
    <property type="match status" value="1"/>
</dbReference>
<gene>
    <name evidence="6" type="ORF">BC739_005221</name>
</gene>
<evidence type="ECO:0000256" key="2">
    <source>
        <dbReference type="ARBA" id="ARBA00022630"/>
    </source>
</evidence>
<comment type="cofactor">
    <cofactor evidence="1">
        <name>FAD</name>
        <dbReference type="ChEBI" id="CHEBI:57692"/>
    </cofactor>
</comment>
<accession>A0ABR6BM89</accession>
<reference evidence="6 7" key="1">
    <citation type="submission" date="2020-08" db="EMBL/GenBank/DDBJ databases">
        <title>Genomic Encyclopedia of Archaeal and Bacterial Type Strains, Phase II (KMG-II): from individual species to whole genera.</title>
        <authorList>
            <person name="Goeker M."/>
        </authorList>
    </citation>
    <scope>NUCLEOTIDE SEQUENCE [LARGE SCALE GENOMIC DNA]</scope>
    <source>
        <strain evidence="6 7">DSM 43850</strain>
    </source>
</reference>
<evidence type="ECO:0000256" key="1">
    <source>
        <dbReference type="ARBA" id="ARBA00001974"/>
    </source>
</evidence>
<dbReference type="Gene3D" id="3.30.9.10">
    <property type="entry name" value="D-Amino Acid Oxidase, subunit A, domain 2"/>
    <property type="match status" value="1"/>
</dbReference>
<dbReference type="PANTHER" id="PTHR43004:SF19">
    <property type="entry name" value="BINDING MONOOXYGENASE, PUTATIVE (JCVI)-RELATED"/>
    <property type="match status" value="1"/>
</dbReference>
<protein>
    <submittedName>
        <fullName evidence="6">2-polyprenyl-6-methoxyphenol hydroxylase-like FAD-dependent oxidoreductase</fullName>
    </submittedName>
</protein>
<dbReference type="PANTHER" id="PTHR43004">
    <property type="entry name" value="TRK SYSTEM POTASSIUM UPTAKE PROTEIN"/>
    <property type="match status" value="1"/>
</dbReference>
<comment type="caution">
    <text evidence="6">The sequence shown here is derived from an EMBL/GenBank/DDBJ whole genome shotgun (WGS) entry which is preliminary data.</text>
</comment>
<name>A0ABR6BM89_9PSEU</name>
<feature type="domain" description="FAD-binding" evidence="5">
    <location>
        <begin position="7"/>
        <end position="357"/>
    </location>
</feature>